<evidence type="ECO:0000313" key="2">
    <source>
        <dbReference type="EMBL" id="KAA3677893.1"/>
    </source>
</evidence>
<name>A0A5J4NQP3_9TREM</name>
<gene>
    <name evidence="2" type="ORF">DEA37_0011487</name>
</gene>
<accession>A0A5J4NQP3</accession>
<keyword evidence="3" id="KW-1185">Reference proteome</keyword>
<dbReference type="Proteomes" id="UP000324629">
    <property type="component" value="Unassembled WGS sequence"/>
</dbReference>
<dbReference type="PANTHER" id="PTHR46298">
    <property type="entry name" value="ANDROGLOBIN"/>
    <property type="match status" value="1"/>
</dbReference>
<feature type="compositionally biased region" description="Low complexity" evidence="1">
    <location>
        <begin position="1"/>
        <end position="16"/>
    </location>
</feature>
<dbReference type="EMBL" id="QNGE01001304">
    <property type="protein sequence ID" value="KAA3677893.1"/>
    <property type="molecule type" value="Genomic_DNA"/>
</dbReference>
<feature type="compositionally biased region" description="Basic and acidic residues" evidence="1">
    <location>
        <begin position="98"/>
        <end position="109"/>
    </location>
</feature>
<reference evidence="2 3" key="1">
    <citation type="journal article" date="2019" name="Gigascience">
        <title>Whole-genome sequence of the oriental lung fluke Paragonimus westermani.</title>
        <authorList>
            <person name="Oey H."/>
            <person name="Zakrzewski M."/>
            <person name="Narain K."/>
            <person name="Devi K.R."/>
            <person name="Agatsuma T."/>
            <person name="Nawaratna S."/>
            <person name="Gobert G.N."/>
            <person name="Jones M.K."/>
            <person name="Ragan M.A."/>
            <person name="McManus D.P."/>
            <person name="Krause L."/>
        </authorList>
    </citation>
    <scope>NUCLEOTIDE SEQUENCE [LARGE SCALE GENOMIC DNA]</scope>
    <source>
        <strain evidence="2 3">IND2009</strain>
    </source>
</reference>
<feature type="compositionally biased region" description="Polar residues" evidence="1">
    <location>
        <begin position="85"/>
        <end position="97"/>
    </location>
</feature>
<feature type="region of interest" description="Disordered" evidence="1">
    <location>
        <begin position="85"/>
        <end position="129"/>
    </location>
</feature>
<evidence type="ECO:0000313" key="3">
    <source>
        <dbReference type="Proteomes" id="UP000324629"/>
    </source>
</evidence>
<feature type="non-terminal residue" evidence="2">
    <location>
        <position position="1"/>
    </location>
</feature>
<organism evidence="2 3">
    <name type="scientific">Paragonimus westermani</name>
    <dbReference type="NCBI Taxonomy" id="34504"/>
    <lineage>
        <taxon>Eukaryota</taxon>
        <taxon>Metazoa</taxon>
        <taxon>Spiralia</taxon>
        <taxon>Lophotrochozoa</taxon>
        <taxon>Platyhelminthes</taxon>
        <taxon>Trematoda</taxon>
        <taxon>Digenea</taxon>
        <taxon>Plagiorchiida</taxon>
        <taxon>Troglotremata</taxon>
        <taxon>Troglotrematidae</taxon>
        <taxon>Paragonimus</taxon>
    </lineage>
</organism>
<sequence>RHSSASSNRSSTASVSPRRRTSARDITTGNTTSAPKSSQAEQRSKEDNSQQCWLEAYVDTRKWPLNLKNWLFLEELKRKQLDEYSLSNESRAVSTGRTSDKVNPREKTAKPGSSPRQMKSKPPSQPESARLDYTQAHWRMRIIVDASAASEIVLSKPEDRAAEIRMIKKAWEEMEPGRAERAALSRARYLETQAAKMPASESEPVVKGVSDGDFDQKSLSAHSVSTTGGKSLAVTNVVHESSSPIVGLERDRSAVYTLEPPTDLCRTLAPRASLDKTAYQRDCFQVEQERILTAVKTFNAHTDSWFIGTQYLQAYDQLTNDAQDWLSRFNKKQEIFKRLSAQWDAVQAADRRERLADHKRYTLLLRTVQLLNDKIRAGYHQSCESLRQQLVAEYRKQLELELAISGEENKPTVPFDSRSQSKQKKKKDKSPGSHSGSGRRTK</sequence>
<proteinExistence type="predicted"/>
<feature type="region of interest" description="Disordered" evidence="1">
    <location>
        <begin position="1"/>
        <end position="50"/>
    </location>
</feature>
<evidence type="ECO:0000256" key="1">
    <source>
        <dbReference type="SAM" id="MobiDB-lite"/>
    </source>
</evidence>
<comment type="caution">
    <text evidence="2">The sequence shown here is derived from an EMBL/GenBank/DDBJ whole genome shotgun (WGS) entry which is preliminary data.</text>
</comment>
<dbReference type="AlphaFoldDB" id="A0A5J4NQP3"/>
<dbReference type="PANTHER" id="PTHR46298:SF1">
    <property type="entry name" value="ANDROGLOBIN"/>
    <property type="match status" value="1"/>
</dbReference>
<feature type="region of interest" description="Disordered" evidence="1">
    <location>
        <begin position="409"/>
        <end position="442"/>
    </location>
</feature>
<dbReference type="InterPro" id="IPR053033">
    <property type="entry name" value="Androglobin-like"/>
</dbReference>
<feature type="compositionally biased region" description="Polar residues" evidence="1">
    <location>
        <begin position="24"/>
        <end position="41"/>
    </location>
</feature>
<protein>
    <submittedName>
        <fullName evidence="2">Uncharacterized protein</fullName>
    </submittedName>
</protein>